<organism evidence="3 4">
    <name type="scientific">Desulfoluna limicola</name>
    <dbReference type="NCBI Taxonomy" id="2810562"/>
    <lineage>
        <taxon>Bacteria</taxon>
        <taxon>Pseudomonadati</taxon>
        <taxon>Thermodesulfobacteriota</taxon>
        <taxon>Desulfobacteria</taxon>
        <taxon>Desulfobacterales</taxon>
        <taxon>Desulfolunaceae</taxon>
        <taxon>Desulfoluna</taxon>
    </lineage>
</organism>
<dbReference type="EMBL" id="AP024488">
    <property type="protein sequence ID" value="BCS94523.1"/>
    <property type="molecule type" value="Genomic_DNA"/>
</dbReference>
<accession>A0ABM7PBF8</accession>
<sequence>MKVVTSRIFALVLMCVFFYGCASLQVSPPEERVIQQVHNVDMPKDQIFDKCLEWMAQTFVSSKAVIELKDKNNGKIIGKGVTEFVRGGLATIPCRYTIIIDIKDNKYRTTYDNWVGMWGEYRNIPQPLKYKDCVDPVREKLMALDADLYSYLTSSNQSEDW</sequence>
<gene>
    <name evidence="3" type="ORF">DSLASN_01550</name>
</gene>
<dbReference type="RefSeq" id="WP_236890837.1">
    <property type="nucleotide sequence ID" value="NZ_AP024488.1"/>
</dbReference>
<name>A0ABM7PBF8_9BACT</name>
<evidence type="ECO:0000256" key="1">
    <source>
        <dbReference type="SAM" id="SignalP"/>
    </source>
</evidence>
<reference evidence="3 4" key="1">
    <citation type="submission" date="2021-02" db="EMBL/GenBank/DDBJ databases">
        <title>Complete genome of Desulfoluna sp. strain ASN36.</title>
        <authorList>
            <person name="Takahashi A."/>
            <person name="Kojima H."/>
            <person name="Fukui M."/>
        </authorList>
    </citation>
    <scope>NUCLEOTIDE SEQUENCE [LARGE SCALE GENOMIC DNA]</scope>
    <source>
        <strain evidence="3 4">ASN36</strain>
    </source>
</reference>
<protein>
    <recommendedName>
        <fullName evidence="2">DUF4468 domain-containing protein</fullName>
    </recommendedName>
</protein>
<dbReference type="Proteomes" id="UP001320148">
    <property type="component" value="Chromosome"/>
</dbReference>
<keyword evidence="1" id="KW-0732">Signal</keyword>
<evidence type="ECO:0000313" key="3">
    <source>
        <dbReference type="EMBL" id="BCS94523.1"/>
    </source>
</evidence>
<evidence type="ECO:0000313" key="4">
    <source>
        <dbReference type="Proteomes" id="UP001320148"/>
    </source>
</evidence>
<dbReference type="PROSITE" id="PS51257">
    <property type="entry name" value="PROKAR_LIPOPROTEIN"/>
    <property type="match status" value="1"/>
</dbReference>
<feature type="domain" description="DUF4468" evidence="2">
    <location>
        <begin position="40"/>
        <end position="113"/>
    </location>
</feature>
<dbReference type="InterPro" id="IPR027823">
    <property type="entry name" value="DUF4468"/>
</dbReference>
<feature type="signal peptide" evidence="1">
    <location>
        <begin position="1"/>
        <end position="22"/>
    </location>
</feature>
<dbReference type="Pfam" id="PF14730">
    <property type="entry name" value="DUF4468"/>
    <property type="match status" value="1"/>
</dbReference>
<keyword evidence="4" id="KW-1185">Reference proteome</keyword>
<feature type="chain" id="PRO_5047007342" description="DUF4468 domain-containing protein" evidence="1">
    <location>
        <begin position="23"/>
        <end position="161"/>
    </location>
</feature>
<dbReference type="Gene3D" id="3.30.530.80">
    <property type="match status" value="1"/>
</dbReference>
<proteinExistence type="predicted"/>
<evidence type="ECO:0000259" key="2">
    <source>
        <dbReference type="Pfam" id="PF14730"/>
    </source>
</evidence>